<dbReference type="PANTHER" id="PTHR23355:SF9">
    <property type="entry name" value="DIS3-LIKE EXONUCLEASE 2"/>
    <property type="match status" value="1"/>
</dbReference>
<proteinExistence type="predicted"/>
<gene>
    <name evidence="2" type="ORF">GCM10023337_01300</name>
</gene>
<accession>A0ABP9LRQ6</accession>
<dbReference type="InterPro" id="IPR012340">
    <property type="entry name" value="NA-bd_OB-fold"/>
</dbReference>
<dbReference type="InterPro" id="IPR050180">
    <property type="entry name" value="RNR_Ribonuclease"/>
</dbReference>
<evidence type="ECO:0000313" key="2">
    <source>
        <dbReference type="EMBL" id="GAA5084089.1"/>
    </source>
</evidence>
<organism evidence="2 3">
    <name type="scientific">Paenalcaligenes hermetiae</name>
    <dbReference type="NCBI Taxonomy" id="1157987"/>
    <lineage>
        <taxon>Bacteria</taxon>
        <taxon>Pseudomonadati</taxon>
        <taxon>Pseudomonadota</taxon>
        <taxon>Betaproteobacteria</taxon>
        <taxon>Burkholderiales</taxon>
        <taxon>Alcaligenaceae</taxon>
        <taxon>Paenalcaligenes</taxon>
    </lineage>
</organism>
<name>A0ABP9LRQ6_9BURK</name>
<dbReference type="SMART" id="SM00955">
    <property type="entry name" value="RNB"/>
    <property type="match status" value="1"/>
</dbReference>
<dbReference type="InterPro" id="IPR001900">
    <property type="entry name" value="RNase_II/R"/>
</dbReference>
<dbReference type="RefSeq" id="WP_345368871.1">
    <property type="nucleotide sequence ID" value="NZ_BAABKD010000001.1"/>
</dbReference>
<dbReference type="EMBL" id="BAABKD010000001">
    <property type="protein sequence ID" value="GAA5084089.1"/>
    <property type="molecule type" value="Genomic_DNA"/>
</dbReference>
<keyword evidence="3" id="KW-1185">Reference proteome</keyword>
<reference evidence="3" key="1">
    <citation type="journal article" date="2019" name="Int. J. Syst. Evol. Microbiol.">
        <title>The Global Catalogue of Microorganisms (GCM) 10K type strain sequencing project: providing services to taxonomists for standard genome sequencing and annotation.</title>
        <authorList>
            <consortium name="The Broad Institute Genomics Platform"/>
            <consortium name="The Broad Institute Genome Sequencing Center for Infectious Disease"/>
            <person name="Wu L."/>
            <person name="Ma J."/>
        </authorList>
    </citation>
    <scope>NUCLEOTIDE SEQUENCE [LARGE SCALE GENOMIC DNA]</scope>
    <source>
        <strain evidence="3">JCM 18423</strain>
    </source>
</reference>
<dbReference type="Pfam" id="PF00773">
    <property type="entry name" value="RNB"/>
    <property type="match status" value="1"/>
</dbReference>
<sequence length="639" mass="72643">MYVLFEDNGKFKAEKIFSQADTTLQVESATGKRSKIRKNNVFFEFSAPEPTLLLEQAEQLAADFDIDFLWECAPEDEFHAVDFAQEYFGHPPSAVEKTALILALHSAPAYFHRRGKGLYRAAPKDILQAALAAIEKKRQQAEQQEAWTQAMIAGELPAEIAAVANHLLTSPDKNSIEWKAFDAAVQHLAISPEQLLLDLNAWSSPLALHRYRFFSHYFPKGTDFPEIELKNGWGQDFPLAEVQAYSLDDANTTEIDDAISIQAIGSQQWRVGIHIATPGLAVQRDNELDQLARKRLSTLYTPGQKVSMLPENVIRQFSLDAGLERPAVSLYVDIDLEQGLILQHHTRLERIQVKENLRQNDLDPLVTLEALNDPNQDLPYADWIRPLWAVTQFLAKQREQIRGKPENNNRVEFLFELEGEPDNPDSIVHLIPRVRNAPLGLITAEMMILANNLWGGLLAQYDVPGIYRSQQNMRTRMSTHALPHESIGVPQYAWSTSPLRRYVDLVNQWQIMAAAEHGVSARLVAPFKPKEADLFAIIGAFDAQYTAWNEFQQRLERYWVLRWLKQQQIEQIPATVIKEDLVRFDIAPFITRVPSLTEVTRGQKVILDLLTTDELTLTVSCRVREILPLPEPDQAPLLE</sequence>
<dbReference type="SUPFAM" id="SSF50249">
    <property type="entry name" value="Nucleic acid-binding proteins"/>
    <property type="match status" value="1"/>
</dbReference>
<dbReference type="Proteomes" id="UP001500227">
    <property type="component" value="Unassembled WGS sequence"/>
</dbReference>
<evidence type="ECO:0000313" key="3">
    <source>
        <dbReference type="Proteomes" id="UP001500227"/>
    </source>
</evidence>
<dbReference type="PANTHER" id="PTHR23355">
    <property type="entry name" value="RIBONUCLEASE"/>
    <property type="match status" value="1"/>
</dbReference>
<comment type="caution">
    <text evidence="2">The sequence shown here is derived from an EMBL/GenBank/DDBJ whole genome shotgun (WGS) entry which is preliminary data.</text>
</comment>
<protein>
    <submittedName>
        <fullName evidence="2">RNB domain-containing ribonuclease</fullName>
    </submittedName>
</protein>
<feature type="domain" description="RNB" evidence="1">
    <location>
        <begin position="236"/>
        <end position="517"/>
    </location>
</feature>
<evidence type="ECO:0000259" key="1">
    <source>
        <dbReference type="SMART" id="SM00955"/>
    </source>
</evidence>